<dbReference type="RefSeq" id="WP_285341076.1">
    <property type="nucleotide sequence ID" value="NZ_JASITI010000006.1"/>
</dbReference>
<sequence length="373" mass="41887">METQLPTIDHPSTPAIRTRIGRTDAAALVEEVSSWLTVDADEIDAKFTAERSRIVEAVTDMNAAAAGPGPHREDAHYHQQLLLSRIYQTVMQIPDRPSAEGSVLLHEVTRLLENATLQAEDAHLEPGLLESAPADPRQFLSWLKGIVRRHRAFKHPYYTDFINREARSEDLRTYVIQESLIDGRFDDFLAMMQIGTVGASKMEIAGNYWDEMGNGDPEAVHTHLFNKIYEVFDVRPEDLEAAMTTTDLHSGNLAVLLCRYRHLYPEAVGFLGMTEWLAPDRFRNVVRAWERLGLPEVGITYHRLHITIDSQHAAGWFHNVVIPSADSAYMRRGIARGALWRANSSARHLDERLELARPGAEGALAERTPVAAG</sequence>
<name>A0ABT7GPF8_9ACTN</name>
<evidence type="ECO:0000313" key="2">
    <source>
        <dbReference type="EMBL" id="MDK9495476.1"/>
    </source>
</evidence>
<accession>A0ABT7GPF8</accession>
<comment type="caution">
    <text evidence="2">The sequence shown here is derived from an EMBL/GenBank/DDBJ whole genome shotgun (WGS) entry which is preliminary data.</text>
</comment>
<dbReference type="EMBL" id="JASITI010000006">
    <property type="protein sequence ID" value="MDK9495476.1"/>
    <property type="molecule type" value="Genomic_DNA"/>
</dbReference>
<dbReference type="PANTHER" id="PTHR40279:SF3">
    <property type="entry name" value="4-AMINOBENZOATE SYNTHASE"/>
    <property type="match status" value="1"/>
</dbReference>
<evidence type="ECO:0000256" key="1">
    <source>
        <dbReference type="ARBA" id="ARBA00023002"/>
    </source>
</evidence>
<reference evidence="2 3" key="1">
    <citation type="submission" date="2023-05" db="EMBL/GenBank/DDBJ databases">
        <title>Sequencing and Assembly of Streptomyces sp. NP73.</title>
        <authorList>
            <person name="Konwar A.N."/>
            <person name="Saikia K."/>
            <person name="Thakur D."/>
        </authorList>
    </citation>
    <scope>NUCLEOTIDE SEQUENCE [LARGE SCALE GENOMIC DNA]</scope>
    <source>
        <strain evidence="2 3">NP73</strain>
    </source>
</reference>
<dbReference type="SUPFAM" id="SSF48613">
    <property type="entry name" value="Heme oxygenase-like"/>
    <property type="match status" value="1"/>
</dbReference>
<dbReference type="Pfam" id="PF14518">
    <property type="entry name" value="Haem_oxygenas_2"/>
    <property type="match status" value="1"/>
</dbReference>
<dbReference type="PANTHER" id="PTHR40279">
    <property type="entry name" value="PQQC-LIKE PROTEIN"/>
    <property type="match status" value="1"/>
</dbReference>
<organism evidence="2 3">
    <name type="scientific">Streptomyces katrae</name>
    <dbReference type="NCBI Taxonomy" id="68223"/>
    <lineage>
        <taxon>Bacteria</taxon>
        <taxon>Bacillati</taxon>
        <taxon>Actinomycetota</taxon>
        <taxon>Actinomycetes</taxon>
        <taxon>Kitasatosporales</taxon>
        <taxon>Streptomycetaceae</taxon>
        <taxon>Streptomyces</taxon>
    </lineage>
</organism>
<dbReference type="InterPro" id="IPR016084">
    <property type="entry name" value="Haem_Oase-like_multi-hlx"/>
</dbReference>
<keyword evidence="1" id="KW-0560">Oxidoreductase</keyword>
<protein>
    <submittedName>
        <fullName evidence="2">Iron-containing redox enzyme family protein</fullName>
    </submittedName>
</protein>
<proteinExistence type="predicted"/>
<keyword evidence="3" id="KW-1185">Reference proteome</keyword>
<dbReference type="Gene3D" id="1.20.910.10">
    <property type="entry name" value="Heme oxygenase-like"/>
    <property type="match status" value="1"/>
</dbReference>
<dbReference type="SMART" id="SM01236">
    <property type="entry name" value="Haem_oxygenase_2"/>
    <property type="match status" value="1"/>
</dbReference>
<dbReference type="Proteomes" id="UP001223390">
    <property type="component" value="Unassembled WGS sequence"/>
</dbReference>
<gene>
    <name evidence="2" type="ORF">QEZ40_006125</name>
</gene>
<evidence type="ECO:0000313" key="3">
    <source>
        <dbReference type="Proteomes" id="UP001223390"/>
    </source>
</evidence>
<dbReference type="InterPro" id="IPR039068">
    <property type="entry name" value="PqqC-like"/>
</dbReference>